<dbReference type="RefSeq" id="WP_166586040.1">
    <property type="nucleotide sequence ID" value="NZ_WWEO01000042.1"/>
</dbReference>
<organism evidence="2 3">
    <name type="scientific">Mucilaginibacter agri</name>
    <dbReference type="NCBI Taxonomy" id="2695265"/>
    <lineage>
        <taxon>Bacteria</taxon>
        <taxon>Pseudomonadati</taxon>
        <taxon>Bacteroidota</taxon>
        <taxon>Sphingobacteriia</taxon>
        <taxon>Sphingobacteriales</taxon>
        <taxon>Sphingobacteriaceae</taxon>
        <taxon>Mucilaginibacter</taxon>
    </lineage>
</organism>
<keyword evidence="1" id="KW-0472">Membrane</keyword>
<accession>A0A966DSY5</accession>
<proteinExistence type="predicted"/>
<feature type="transmembrane region" description="Helical" evidence="1">
    <location>
        <begin position="80"/>
        <end position="101"/>
    </location>
</feature>
<comment type="caution">
    <text evidence="2">The sequence shown here is derived from an EMBL/GenBank/DDBJ whole genome shotgun (WGS) entry which is preliminary data.</text>
</comment>
<sequence length="107" mass="12329">MQKLFKHLKYNLEKPFERMAFFVPYHCHLGEEGSTKRKQVTDSANLTPPDNVAFRFSDIIRPTRGQIHENMQSGGPDAKAWPCIGFCALELFCVLIFWILLDQAKSI</sequence>
<keyword evidence="1" id="KW-0812">Transmembrane</keyword>
<reference evidence="2" key="2">
    <citation type="submission" date="2020-10" db="EMBL/GenBank/DDBJ databases">
        <title>Mucilaginibacter sp. nov., isolated from soil.</title>
        <authorList>
            <person name="Jeon C.O."/>
        </authorList>
    </citation>
    <scope>NUCLEOTIDE SEQUENCE</scope>
    <source>
        <strain evidence="2">R11</strain>
    </source>
</reference>
<dbReference type="Proteomes" id="UP000638732">
    <property type="component" value="Unassembled WGS sequence"/>
</dbReference>
<evidence type="ECO:0000313" key="2">
    <source>
        <dbReference type="EMBL" id="NCD70075.1"/>
    </source>
</evidence>
<protein>
    <submittedName>
        <fullName evidence="2">Uncharacterized protein</fullName>
    </submittedName>
</protein>
<keyword evidence="3" id="KW-1185">Reference proteome</keyword>
<evidence type="ECO:0000313" key="3">
    <source>
        <dbReference type="Proteomes" id="UP000638732"/>
    </source>
</evidence>
<name>A0A966DSY5_9SPHI</name>
<dbReference type="AlphaFoldDB" id="A0A966DSY5"/>
<gene>
    <name evidence="2" type="ORF">GSY63_11965</name>
</gene>
<evidence type="ECO:0000256" key="1">
    <source>
        <dbReference type="SAM" id="Phobius"/>
    </source>
</evidence>
<keyword evidence="1" id="KW-1133">Transmembrane helix</keyword>
<dbReference type="EMBL" id="WWEO01000042">
    <property type="protein sequence ID" value="NCD70075.1"/>
    <property type="molecule type" value="Genomic_DNA"/>
</dbReference>
<reference evidence="2" key="1">
    <citation type="submission" date="2020-01" db="EMBL/GenBank/DDBJ databases">
        <authorList>
            <person name="Seo Y.L."/>
        </authorList>
    </citation>
    <scope>NUCLEOTIDE SEQUENCE</scope>
    <source>
        <strain evidence="2">R11</strain>
    </source>
</reference>